<dbReference type="PANTHER" id="PTHR34512">
    <property type="entry name" value="CELL SURFACE PROTEIN"/>
    <property type="match status" value="1"/>
</dbReference>
<dbReference type="Proteomes" id="UP000199114">
    <property type="component" value="Unassembled WGS sequence"/>
</dbReference>
<evidence type="ECO:0000259" key="2">
    <source>
        <dbReference type="Pfam" id="PF13360"/>
    </source>
</evidence>
<feature type="compositionally biased region" description="Acidic residues" evidence="1">
    <location>
        <begin position="1081"/>
        <end position="1090"/>
    </location>
</feature>
<dbReference type="STRING" id="1186196.SAMN04489841_2309"/>
<feature type="region of interest" description="Disordered" evidence="1">
    <location>
        <begin position="1037"/>
        <end position="1098"/>
    </location>
</feature>
<dbReference type="InterPro" id="IPR015943">
    <property type="entry name" value="WD40/YVTN_repeat-like_dom_sf"/>
</dbReference>
<feature type="region of interest" description="Disordered" evidence="1">
    <location>
        <begin position="895"/>
        <end position="915"/>
    </location>
</feature>
<gene>
    <name evidence="3" type="ORF">SAMN04489841_2309</name>
</gene>
<dbReference type="InterPro" id="IPR011047">
    <property type="entry name" value="Quinoprotein_ADH-like_sf"/>
</dbReference>
<keyword evidence="4" id="KW-1185">Reference proteome</keyword>
<dbReference type="InterPro" id="IPR002372">
    <property type="entry name" value="PQQ_rpt_dom"/>
</dbReference>
<reference evidence="4" key="1">
    <citation type="submission" date="2016-10" db="EMBL/GenBank/DDBJ databases">
        <authorList>
            <person name="Varghese N."/>
            <person name="Submissions S."/>
        </authorList>
    </citation>
    <scope>NUCLEOTIDE SEQUENCE [LARGE SCALE GENOMIC DNA]</scope>
    <source>
        <strain evidence="4">DSM 25055</strain>
    </source>
</reference>
<accession>A0A1H9IRF3</accession>
<proteinExistence type="predicted"/>
<dbReference type="SMART" id="SM00564">
    <property type="entry name" value="PQQ"/>
    <property type="match status" value="8"/>
</dbReference>
<dbReference type="InterPro" id="IPR018391">
    <property type="entry name" value="PQQ_b-propeller_rpt"/>
</dbReference>
<sequence length="1602" mass="172612">MGLENSRVIAVFFAVLVVTSMVAVPALATEPNSTSGRNEVSLPDRDRVESTEDDDGPSYVGPEFRENSSIDLILNATERLGDLEIENETAATAMNDTVAAINASMQAYRRTRYIDSREGFDSLAEAQRSLAELRAAVDEDDEAIVDEISRELYTAAATSGRLTVGDAAAMVTVHDAELRGTNQHSKAVNGIGGAYVALEQANRSIAGINSSTGEPTAAVGPTDRASAIGYVESAWVNAQGVLDAVEAVTEPSLSLSHGQPFERNGTIQVPLEATLSDIRPYAYENATVTVDGDDGTDSLPFVSNESAGSSASGTTLVDLGAEPGNVTVAVTATPGHDSNRTVEASREIRVTEDDIRWDRPEPDEHRDIEVSNESTDVAVDVEGDGLHEADVSITNETPATDDEYRVGPTVRIVTETSFDRAEITLPVDEKELEQREGNVSIYTWDPTSNESWTALETEIDRENGTATAEVDHFSYFSVFDHERWTETTNDVITLEDRHVEGDPDDLPSSWIPPGDERDGTVYVGINTSLHAIDAATGATEWEFETPRPIGSSPTVVDGTVYVGSSDGSMYAVNARTGEQEWRFDSRGPISASPTVVDGSVFFGNRDHSLYAIDSETGEEEWEYKTSSNVTTASTVVDGTVYTSIGSAVVAVDATTGDEVWEYDTDSYEIPASPTVWNDTVYAGESARHNDSIYAIDSKTGETRWRSEIDLSVGERSSPTVANGIVFIGGSSGRLHAFDAATGDSAGDFQTGDGNPMPTGTDEGEISRPVGIKSSPTVADGTVYVGGGRHEKSGSLYAIDAVTMEQEWEYRLPDGKDIGYSSPTVANGVVYFGSEEHFYENGYPNSTGSVLAVDAESGERLWERDSDRAVFSSPTVVLAGDDRSSDSRVRLGTLGHHDGWDGEDSASAHLRDTSGDGIPDAVAEMDLGMPTGGPGVVGTPLNLDPTTVDTSGDGIPDSETVDISYRVITDDGETKLEAEVTDAAHHPARIDTTGDGVTDAEQLEGWEIEVVDEPTEAQDLMELVTDPDTDGDPAVFFSSREVDADPLIDDTDGDGLADEEERDLGTDPERSDTTGDGISDADAFDDPEEDPTVFSTSPPEMTLVDYRKWSEPPSVDFELGLDPIDVDGPSWHFQYVVQFHDPGGVSEYEITRGDRTIGEGTLSNEPVMATRTETLESLTEGVFTSWRGSQATAKATDGHGNDGAERIHSESSFYGTVIGTNVDPHAGGTLSGFTHSAAELPELIAVIGAALWDDPKAAGNELVELVGEIDRELLAELLPMVIESTQDQQQLDNPYSEGTIEHERYAEGWYEGYTLHFLSSIAYGGTITKGATKGANVGSRLSRVSDDLPTASRAIRADGSGLKSARIANRLADQGYDGLAQKFRTAGKEAQTVKTLDEVDTAVLRSLDETQRTELLQHIADHPNGARLVDDLGPQRTDELFSLSVRQTDNVQLRENLFRLHRQGVPSDEIDRFARNVDKLEGTSGLHRSIETTVNGGNPSNFRGDLFETEVAVRKGSDNVKEMGKSIPGGEVDIVMENRLVETKSGSYQAVTNQDRQYQQLASQIATYQRYADESDVIEVAFRAKPSDDVRSLLDNNGIEYTY</sequence>
<protein>
    <submittedName>
        <fullName evidence="3">Outer membrane protein assembly factor BamB, contains PQQ-like beta-propeller repeat</fullName>
    </submittedName>
</protein>
<feature type="compositionally biased region" description="Basic and acidic residues" evidence="1">
    <location>
        <begin position="1062"/>
        <end position="1072"/>
    </location>
</feature>
<feature type="domain" description="Pyrrolo-quinoline quinone repeat" evidence="2">
    <location>
        <begin position="571"/>
        <end position="743"/>
    </location>
</feature>
<feature type="compositionally biased region" description="Acidic residues" evidence="1">
    <location>
        <begin position="1043"/>
        <end position="1061"/>
    </location>
</feature>
<feature type="domain" description="Pyrrolo-quinoline quinone repeat" evidence="2">
    <location>
        <begin position="771"/>
        <end position="878"/>
    </location>
</feature>
<dbReference type="SUPFAM" id="SSF50998">
    <property type="entry name" value="Quinoprotein alcohol dehydrogenase-like"/>
    <property type="match status" value="2"/>
</dbReference>
<dbReference type="EMBL" id="FOFD01000003">
    <property type="protein sequence ID" value="SEQ77082.1"/>
    <property type="molecule type" value="Genomic_DNA"/>
</dbReference>
<evidence type="ECO:0000256" key="1">
    <source>
        <dbReference type="SAM" id="MobiDB-lite"/>
    </source>
</evidence>
<evidence type="ECO:0000313" key="4">
    <source>
        <dbReference type="Proteomes" id="UP000199114"/>
    </source>
</evidence>
<dbReference type="Gene3D" id="2.130.10.10">
    <property type="entry name" value="YVTN repeat-like/Quinoprotein amine dehydrogenase"/>
    <property type="match status" value="3"/>
</dbReference>
<organism evidence="3 4">
    <name type="scientific">Natrinema salaciae</name>
    <dbReference type="NCBI Taxonomy" id="1186196"/>
    <lineage>
        <taxon>Archaea</taxon>
        <taxon>Methanobacteriati</taxon>
        <taxon>Methanobacteriota</taxon>
        <taxon>Stenosarchaea group</taxon>
        <taxon>Halobacteria</taxon>
        <taxon>Halobacteriales</taxon>
        <taxon>Natrialbaceae</taxon>
        <taxon>Natrinema</taxon>
    </lineage>
</organism>
<feature type="region of interest" description="Disordered" evidence="1">
    <location>
        <begin position="744"/>
        <end position="772"/>
    </location>
</feature>
<dbReference type="Pfam" id="PF13360">
    <property type="entry name" value="PQQ_2"/>
    <property type="match status" value="2"/>
</dbReference>
<name>A0A1H9IRF3_9EURY</name>
<feature type="region of interest" description="Disordered" evidence="1">
    <location>
        <begin position="30"/>
        <end position="64"/>
    </location>
</feature>
<dbReference type="PANTHER" id="PTHR34512:SF30">
    <property type="entry name" value="OUTER MEMBRANE PROTEIN ASSEMBLY FACTOR BAMB"/>
    <property type="match status" value="1"/>
</dbReference>
<evidence type="ECO:0000313" key="3">
    <source>
        <dbReference type="EMBL" id="SEQ77082.1"/>
    </source>
</evidence>